<proteinExistence type="inferred from homology"/>
<dbReference type="Pfam" id="PF00809">
    <property type="entry name" value="Pterin_bind"/>
    <property type="match status" value="1"/>
</dbReference>
<evidence type="ECO:0000256" key="8">
    <source>
        <dbReference type="ARBA" id="ARBA00022909"/>
    </source>
</evidence>
<evidence type="ECO:0000256" key="1">
    <source>
        <dbReference type="ARBA" id="ARBA00000012"/>
    </source>
</evidence>
<dbReference type="Proteomes" id="UP000002192">
    <property type="component" value="Chromosome"/>
</dbReference>
<dbReference type="EC" id="2.5.1.15" evidence="4 9"/>
<dbReference type="NCBIfam" id="TIGR01496">
    <property type="entry name" value="DHPS"/>
    <property type="match status" value="1"/>
</dbReference>
<dbReference type="SUPFAM" id="SSF51717">
    <property type="entry name" value="Dihydropteroate synthetase-like"/>
    <property type="match status" value="1"/>
</dbReference>
<dbReference type="STRING" id="203907.Bfl099"/>
<feature type="domain" description="Pterin-binding" evidence="10">
    <location>
        <begin position="15"/>
        <end position="265"/>
    </location>
</feature>
<dbReference type="InterPro" id="IPR011005">
    <property type="entry name" value="Dihydropteroate_synth-like_sf"/>
</dbReference>
<evidence type="ECO:0000259" key="10">
    <source>
        <dbReference type="PROSITE" id="PS50972"/>
    </source>
</evidence>
<keyword evidence="6 9" id="KW-0479">Metal-binding</keyword>
<dbReference type="HOGENOM" id="CLU_008023_0_3_6"/>
<keyword evidence="12" id="KW-1185">Reference proteome</keyword>
<comment type="cofactor">
    <cofactor evidence="2 9">
        <name>Mg(2+)</name>
        <dbReference type="ChEBI" id="CHEBI:18420"/>
    </cofactor>
</comment>
<dbReference type="InterPro" id="IPR006390">
    <property type="entry name" value="DHP_synth_dom"/>
</dbReference>
<dbReference type="InterPro" id="IPR000489">
    <property type="entry name" value="Pterin-binding_dom"/>
</dbReference>
<evidence type="ECO:0000313" key="12">
    <source>
        <dbReference type="Proteomes" id="UP000002192"/>
    </source>
</evidence>
<dbReference type="UniPathway" id="UPA00077">
    <property type="reaction ID" value="UER00156"/>
</dbReference>
<dbReference type="PROSITE" id="PS00792">
    <property type="entry name" value="DHPS_1"/>
    <property type="match status" value="1"/>
</dbReference>
<evidence type="ECO:0000256" key="3">
    <source>
        <dbReference type="ARBA" id="ARBA00004763"/>
    </source>
</evidence>
<dbReference type="CDD" id="cd00739">
    <property type="entry name" value="DHPS"/>
    <property type="match status" value="1"/>
</dbReference>
<name>Q7VQM6_BLOFL</name>
<organism evidence="11 12">
    <name type="scientific">Blochmanniella floridana</name>
    <dbReference type="NCBI Taxonomy" id="203907"/>
    <lineage>
        <taxon>Bacteria</taxon>
        <taxon>Pseudomonadati</taxon>
        <taxon>Pseudomonadota</taxon>
        <taxon>Gammaproteobacteria</taxon>
        <taxon>Enterobacterales</taxon>
        <taxon>Enterobacteriaceae</taxon>
        <taxon>ant endosymbionts</taxon>
        <taxon>Candidatus Blochmanniella</taxon>
    </lineage>
</organism>
<dbReference type="PROSITE" id="PS50972">
    <property type="entry name" value="PTERIN_BINDING"/>
    <property type="match status" value="1"/>
</dbReference>
<evidence type="ECO:0000313" key="11">
    <source>
        <dbReference type="EMBL" id="CAD83622.1"/>
    </source>
</evidence>
<keyword evidence="5 9" id="KW-0808">Transferase</keyword>
<dbReference type="PROSITE" id="PS00793">
    <property type="entry name" value="DHPS_2"/>
    <property type="match status" value="1"/>
</dbReference>
<evidence type="ECO:0000256" key="5">
    <source>
        <dbReference type="ARBA" id="ARBA00022679"/>
    </source>
</evidence>
<keyword evidence="7 9" id="KW-0460">Magnesium</keyword>
<dbReference type="KEGG" id="bfl:Bfl099"/>
<evidence type="ECO:0000256" key="2">
    <source>
        <dbReference type="ARBA" id="ARBA00001946"/>
    </source>
</evidence>
<protein>
    <recommendedName>
        <fullName evidence="4 9">Dihydropteroate synthase</fullName>
        <shortName evidence="9">DHPS</shortName>
        <ecNumber evidence="4 9">2.5.1.15</ecNumber>
    </recommendedName>
    <alternativeName>
        <fullName evidence="9">Dihydropteroate pyrophosphorylase</fullName>
    </alternativeName>
</protein>
<evidence type="ECO:0000256" key="4">
    <source>
        <dbReference type="ARBA" id="ARBA00012458"/>
    </source>
</evidence>
<dbReference type="eggNOG" id="COG0294">
    <property type="taxonomic scope" value="Bacteria"/>
</dbReference>
<keyword evidence="8 9" id="KW-0289">Folate biosynthesis</keyword>
<dbReference type="PANTHER" id="PTHR20941">
    <property type="entry name" value="FOLATE SYNTHESIS PROTEINS"/>
    <property type="match status" value="1"/>
</dbReference>
<sequence>MKLISNKRVLDLFNTQVMGILNLTPDSFYDGGLYNTLSKSIDHVSKMINYGATLIDIGGESTRPGSNRISDEEEANRVLPILREIMNRFDVFISINTSSALVMSESIKLGVHLINDIRSFDSEESLRVAVCSELLVCVMHMKNSMHYSDILHEVDNYFKEQIVRFELAGMNRTQLLLDPGFGFGKTVSDNYRLLSNLNYFHHFNLPLLVGVSRKSMFNLNGINNAMSSLPKHRLIASVSAVVIAAMKGVQIVRVHDVKETMEALNVVRVVQKNHQDREMAK</sequence>
<comment type="catalytic activity">
    <reaction evidence="1">
        <text>(7,8-dihydropterin-6-yl)methyl diphosphate + 4-aminobenzoate = 7,8-dihydropteroate + diphosphate</text>
        <dbReference type="Rhea" id="RHEA:19949"/>
        <dbReference type="ChEBI" id="CHEBI:17836"/>
        <dbReference type="ChEBI" id="CHEBI:17839"/>
        <dbReference type="ChEBI" id="CHEBI:33019"/>
        <dbReference type="ChEBI" id="CHEBI:72950"/>
        <dbReference type="EC" id="2.5.1.15"/>
    </reaction>
</comment>
<dbReference type="Gene3D" id="3.20.20.20">
    <property type="entry name" value="Dihydropteroate synthase-like"/>
    <property type="match status" value="1"/>
</dbReference>
<dbReference type="InterPro" id="IPR045031">
    <property type="entry name" value="DHP_synth-like"/>
</dbReference>
<dbReference type="GO" id="GO:0004156">
    <property type="term" value="F:dihydropteroate synthase activity"/>
    <property type="evidence" value="ECO:0007669"/>
    <property type="project" value="UniProtKB-EC"/>
</dbReference>
<dbReference type="GO" id="GO:0046872">
    <property type="term" value="F:metal ion binding"/>
    <property type="evidence" value="ECO:0007669"/>
    <property type="project" value="UniProtKB-KW"/>
</dbReference>
<dbReference type="GO" id="GO:0046654">
    <property type="term" value="P:tetrahydrofolate biosynthetic process"/>
    <property type="evidence" value="ECO:0007669"/>
    <property type="project" value="UniProtKB-UniPathway"/>
</dbReference>
<comment type="pathway">
    <text evidence="3 9">Cofactor biosynthesis; tetrahydrofolate biosynthesis; 7,8-dihydrofolate from 2-amino-4-hydroxy-6-hydroxymethyl-7,8-dihydropteridine diphosphate and 4-aminobenzoate: step 1/2.</text>
</comment>
<comment type="similarity">
    <text evidence="9">Belongs to the DHPS family.</text>
</comment>
<dbReference type="GO" id="GO:0005829">
    <property type="term" value="C:cytosol"/>
    <property type="evidence" value="ECO:0007669"/>
    <property type="project" value="TreeGrafter"/>
</dbReference>
<evidence type="ECO:0000256" key="9">
    <source>
        <dbReference type="RuleBase" id="RU361205"/>
    </source>
</evidence>
<evidence type="ECO:0000256" key="7">
    <source>
        <dbReference type="ARBA" id="ARBA00022842"/>
    </source>
</evidence>
<dbReference type="PANTHER" id="PTHR20941:SF1">
    <property type="entry name" value="FOLIC ACID SYNTHESIS PROTEIN FOL1"/>
    <property type="match status" value="1"/>
</dbReference>
<comment type="function">
    <text evidence="9">Catalyzes the condensation of para-aminobenzoate (pABA) with 6-hydroxymethyl-7,8-dihydropterin diphosphate (DHPt-PP) to form 7,8-dihydropteroate (H2Pte), the immediate precursor of folate derivatives.</text>
</comment>
<reference evidence="11 12" key="1">
    <citation type="journal article" date="2003" name="Proc. Natl. Acad. Sci. U.S.A.">
        <title>The genome sequence of Blochmannia floridanus: comparative analysis of reduced genomes.</title>
        <authorList>
            <person name="Gil R."/>
            <person name="Silva F.J."/>
            <person name="Zientz E."/>
            <person name="Delmotte F."/>
            <person name="Gonzalez-Candelas F."/>
            <person name="Latorre A."/>
            <person name="Rausell C."/>
            <person name="Kramerbeek J."/>
            <person name="Gadau J."/>
            <person name="Hoelldobler B."/>
            <person name="van Ham R.C.H.J."/>
            <person name="Gross R."/>
            <person name="Moya A."/>
        </authorList>
    </citation>
    <scope>NUCLEOTIDE SEQUENCE [LARGE SCALE GENOMIC DNA]</scope>
</reference>
<dbReference type="OrthoDB" id="9811744at2"/>
<accession>Q7VQM6</accession>
<dbReference type="AlphaFoldDB" id="Q7VQM6"/>
<gene>
    <name evidence="11" type="primary">folP</name>
    <name evidence="11" type="ordered locus">Bfl099</name>
</gene>
<dbReference type="EMBL" id="BX248583">
    <property type="protein sequence ID" value="CAD83622.1"/>
    <property type="molecule type" value="Genomic_DNA"/>
</dbReference>
<dbReference type="GO" id="GO:0046656">
    <property type="term" value="P:folic acid biosynthetic process"/>
    <property type="evidence" value="ECO:0007669"/>
    <property type="project" value="UniProtKB-KW"/>
</dbReference>
<evidence type="ECO:0000256" key="6">
    <source>
        <dbReference type="ARBA" id="ARBA00022723"/>
    </source>
</evidence>